<accession>A0A498D901</accession>
<organism evidence="1 2">
    <name type="scientific">Oceanobacillus piezotolerans</name>
    <dbReference type="NCBI Taxonomy" id="2448030"/>
    <lineage>
        <taxon>Bacteria</taxon>
        <taxon>Bacillati</taxon>
        <taxon>Bacillota</taxon>
        <taxon>Bacilli</taxon>
        <taxon>Bacillales</taxon>
        <taxon>Bacillaceae</taxon>
        <taxon>Oceanobacillus</taxon>
    </lineage>
</organism>
<comment type="caution">
    <text evidence="1">The sequence shown here is derived from an EMBL/GenBank/DDBJ whole genome shotgun (WGS) entry which is preliminary data.</text>
</comment>
<keyword evidence="2" id="KW-1185">Reference proteome</keyword>
<sequence length="82" mass="9690">MTGNINETKEELLIQAVKTQYAILSLLDHTLLETYRYEKALPVEKQNKEIIHLTYQARNMIGKKPKLKEIYKKLEEDHGIMF</sequence>
<dbReference type="RefSeq" id="WP_121520270.1">
    <property type="nucleotide sequence ID" value="NZ_RCHR01000001.1"/>
</dbReference>
<dbReference type="OrthoDB" id="2721925at2"/>
<gene>
    <name evidence="1" type="ORF">D8M04_00320</name>
</gene>
<evidence type="ECO:0000313" key="2">
    <source>
        <dbReference type="Proteomes" id="UP000270219"/>
    </source>
</evidence>
<reference evidence="1 2" key="1">
    <citation type="submission" date="2018-10" db="EMBL/GenBank/DDBJ databases">
        <title>Oceanobacillus sp. YLB-02 draft genome.</title>
        <authorList>
            <person name="Yu L."/>
        </authorList>
    </citation>
    <scope>NUCLEOTIDE SEQUENCE [LARGE SCALE GENOMIC DNA]</scope>
    <source>
        <strain evidence="1 2">YLB-02</strain>
    </source>
</reference>
<proteinExistence type="predicted"/>
<dbReference type="EMBL" id="RCHR01000001">
    <property type="protein sequence ID" value="RLL47763.1"/>
    <property type="molecule type" value="Genomic_DNA"/>
</dbReference>
<evidence type="ECO:0000313" key="1">
    <source>
        <dbReference type="EMBL" id="RLL47763.1"/>
    </source>
</evidence>
<dbReference type="Proteomes" id="UP000270219">
    <property type="component" value="Unassembled WGS sequence"/>
</dbReference>
<dbReference type="AlphaFoldDB" id="A0A498D901"/>
<protein>
    <submittedName>
        <fullName evidence="1">Uncharacterized protein</fullName>
    </submittedName>
</protein>
<name>A0A498D901_9BACI</name>